<dbReference type="RefSeq" id="WP_120751961.1">
    <property type="nucleotide sequence ID" value="NZ_RBAH01000051.1"/>
</dbReference>
<keyword evidence="3" id="KW-1185">Reference proteome</keyword>
<dbReference type="AlphaFoldDB" id="A0A3B0AMM4"/>
<comment type="caution">
    <text evidence="2">The sequence shown here is derived from an EMBL/GenBank/DDBJ whole genome shotgun (WGS) entry which is preliminary data.</text>
</comment>
<dbReference type="InterPro" id="IPR001584">
    <property type="entry name" value="Integrase_cat-core"/>
</dbReference>
<gene>
    <name evidence="2" type="ORF">D7M11_35285</name>
</gene>
<evidence type="ECO:0000259" key="1">
    <source>
        <dbReference type="Pfam" id="PF00665"/>
    </source>
</evidence>
<dbReference type="GO" id="GO:0015074">
    <property type="term" value="P:DNA integration"/>
    <property type="evidence" value="ECO:0007669"/>
    <property type="project" value="InterPro"/>
</dbReference>
<organism evidence="2 3">
    <name type="scientific">Paenibacillus ginsengarvi</name>
    <dbReference type="NCBI Taxonomy" id="400777"/>
    <lineage>
        <taxon>Bacteria</taxon>
        <taxon>Bacillati</taxon>
        <taxon>Bacillota</taxon>
        <taxon>Bacilli</taxon>
        <taxon>Bacillales</taxon>
        <taxon>Paenibacillaceae</taxon>
        <taxon>Paenibacillus</taxon>
    </lineage>
</organism>
<dbReference type="InterPro" id="IPR012337">
    <property type="entry name" value="RNaseH-like_sf"/>
</dbReference>
<evidence type="ECO:0000313" key="3">
    <source>
        <dbReference type="Proteomes" id="UP000282311"/>
    </source>
</evidence>
<sequence length="142" mass="16085">MINTESQVGDGCDSVPRGRGPIVPVAIKHLCTTEIVAYHISARNDNELVLETFKAAFEAQKDATGQLPGLIVHSDQGFQYTSHAYHDMLPTVGAYVAYRFLRGIEEFFLHGIRPSEWICCLDNNIFILNEFLSFFQKPRFFN</sequence>
<accession>A0A3B0AMM4</accession>
<proteinExistence type="predicted"/>
<dbReference type="SUPFAM" id="SSF53098">
    <property type="entry name" value="Ribonuclease H-like"/>
    <property type="match status" value="1"/>
</dbReference>
<name>A0A3B0AMM4_9BACL</name>
<dbReference type="Proteomes" id="UP000282311">
    <property type="component" value="Unassembled WGS sequence"/>
</dbReference>
<reference evidence="2 3" key="1">
    <citation type="journal article" date="2007" name="Int. J. Syst. Evol. Microbiol.">
        <title>Paenibacillus ginsengarvi sp. nov., isolated from soil from ginseng cultivation.</title>
        <authorList>
            <person name="Yoon M.H."/>
            <person name="Ten L.N."/>
            <person name="Im W.T."/>
        </authorList>
    </citation>
    <scope>NUCLEOTIDE SEQUENCE [LARGE SCALE GENOMIC DNA]</scope>
    <source>
        <strain evidence="2 3">KCTC 13059</strain>
    </source>
</reference>
<dbReference type="EMBL" id="RBAH01000051">
    <property type="protein sequence ID" value="RKN61940.1"/>
    <property type="molecule type" value="Genomic_DNA"/>
</dbReference>
<dbReference type="Pfam" id="PF00665">
    <property type="entry name" value="rve"/>
    <property type="match status" value="1"/>
</dbReference>
<evidence type="ECO:0000313" key="2">
    <source>
        <dbReference type="EMBL" id="RKN61940.1"/>
    </source>
</evidence>
<dbReference type="OrthoDB" id="9781005at2"/>
<protein>
    <submittedName>
        <fullName evidence="2">Transposase</fullName>
    </submittedName>
</protein>
<feature type="domain" description="Integrase catalytic" evidence="1">
    <location>
        <begin position="14"/>
        <end position="93"/>
    </location>
</feature>